<evidence type="ECO:0000313" key="3">
    <source>
        <dbReference type="Proteomes" id="UP000032180"/>
    </source>
</evidence>
<proteinExistence type="predicted"/>
<reference evidence="2" key="3">
    <citation type="submission" date="2015-04" db="UniProtKB">
        <authorList>
            <consortium name="EnsemblPlants"/>
        </authorList>
    </citation>
    <scope>IDENTIFICATION</scope>
</reference>
<reference evidence="3" key="2">
    <citation type="submission" date="2013-12" db="EMBL/GenBank/DDBJ databases">
        <authorList>
            <person name="Yu Y."/>
            <person name="Lee S."/>
            <person name="de Baynast K."/>
            <person name="Wissotski M."/>
            <person name="Liu L."/>
            <person name="Talag J."/>
            <person name="Goicoechea J."/>
            <person name="Angelova A."/>
            <person name="Jetty R."/>
            <person name="Kudrna D."/>
            <person name="Golser W."/>
            <person name="Rivera L."/>
            <person name="Zhang J."/>
            <person name="Wing R."/>
        </authorList>
    </citation>
    <scope>NUCLEOTIDE SEQUENCE</scope>
</reference>
<dbReference type="HOGENOM" id="CLU_2964155_0_0_1"/>
<sequence>MEGDIPEREEMREQGSGGAGSRVWRRRMGCAGSALINPSFAAALGRHVADKWAYPSALH</sequence>
<dbReference type="Proteomes" id="UP000032180">
    <property type="component" value="Chromosome 3"/>
</dbReference>
<keyword evidence="3" id="KW-1185">Reference proteome</keyword>
<dbReference type="Gramene" id="LPERR03G12320.1">
    <property type="protein sequence ID" value="LPERR03G12320.1"/>
    <property type="gene ID" value="LPERR03G12320"/>
</dbReference>
<name>A0A0D9VT04_9ORYZ</name>
<protein>
    <submittedName>
        <fullName evidence="2">Uncharacterized protein</fullName>
    </submittedName>
</protein>
<organism evidence="2 3">
    <name type="scientific">Leersia perrieri</name>
    <dbReference type="NCBI Taxonomy" id="77586"/>
    <lineage>
        <taxon>Eukaryota</taxon>
        <taxon>Viridiplantae</taxon>
        <taxon>Streptophyta</taxon>
        <taxon>Embryophyta</taxon>
        <taxon>Tracheophyta</taxon>
        <taxon>Spermatophyta</taxon>
        <taxon>Magnoliopsida</taxon>
        <taxon>Liliopsida</taxon>
        <taxon>Poales</taxon>
        <taxon>Poaceae</taxon>
        <taxon>BOP clade</taxon>
        <taxon>Oryzoideae</taxon>
        <taxon>Oryzeae</taxon>
        <taxon>Oryzinae</taxon>
        <taxon>Leersia</taxon>
    </lineage>
</organism>
<accession>A0A0D9VT04</accession>
<reference evidence="2 3" key="1">
    <citation type="submission" date="2012-08" db="EMBL/GenBank/DDBJ databases">
        <title>Oryza genome evolution.</title>
        <authorList>
            <person name="Wing R.A."/>
        </authorList>
    </citation>
    <scope>NUCLEOTIDE SEQUENCE</scope>
</reference>
<dbReference type="AlphaFoldDB" id="A0A0D9VT04"/>
<evidence type="ECO:0000313" key="2">
    <source>
        <dbReference type="EnsemblPlants" id="LPERR03G12320.1"/>
    </source>
</evidence>
<feature type="region of interest" description="Disordered" evidence="1">
    <location>
        <begin position="1"/>
        <end position="23"/>
    </location>
</feature>
<dbReference type="EnsemblPlants" id="LPERR03G12320.1">
    <property type="protein sequence ID" value="LPERR03G12320.1"/>
    <property type="gene ID" value="LPERR03G12320"/>
</dbReference>
<feature type="compositionally biased region" description="Basic and acidic residues" evidence="1">
    <location>
        <begin position="1"/>
        <end position="13"/>
    </location>
</feature>
<evidence type="ECO:0000256" key="1">
    <source>
        <dbReference type="SAM" id="MobiDB-lite"/>
    </source>
</evidence>